<accession>A0A812V2I1</accession>
<feature type="region of interest" description="Disordered" evidence="1">
    <location>
        <begin position="1"/>
        <end position="106"/>
    </location>
</feature>
<sequence length="370" mass="40986">MLAQSSKDSLAAESGSKEFTLEETQLTPTPASKGKGHGAKDLGKQNLAPTQARIPPGQPDATPTRVAPSTRPARNPATRLPRPPLTPSSIVTSQKAPSEASKEPKKEGYWKVRRYVTPNQQGVAKCSKDVLEMAQTVDGREKLRQLLLQHGSFEKVEVVVKQWHEQRKKNKSEGGYHTKQWLMDNRSFTQLRVNEVHGVEEADVPLDETWSNETERGRRIEFSGAAEMEVPRLTIFCVLCFPALQANVSASAILPNFLAVLGKKLDQGDAVKEKCQAAKSTKAIFNSLQNSLNALSQCYDDLVKLQSEAAIAHSDDLERIDKEIMVTFVQATKEDLALNNYVMRAKPLVYNCSQDFASNYDSHDLGSCYT</sequence>
<name>A0A812V2I1_SYMPI</name>
<evidence type="ECO:0000313" key="3">
    <source>
        <dbReference type="Proteomes" id="UP000649617"/>
    </source>
</evidence>
<proteinExistence type="predicted"/>
<dbReference type="Proteomes" id="UP000649617">
    <property type="component" value="Unassembled WGS sequence"/>
</dbReference>
<gene>
    <name evidence="2" type="ORF">SPIL2461_LOCUS16147</name>
</gene>
<organism evidence="2 3">
    <name type="scientific">Symbiodinium pilosum</name>
    <name type="common">Dinoflagellate</name>
    <dbReference type="NCBI Taxonomy" id="2952"/>
    <lineage>
        <taxon>Eukaryota</taxon>
        <taxon>Sar</taxon>
        <taxon>Alveolata</taxon>
        <taxon>Dinophyceae</taxon>
        <taxon>Suessiales</taxon>
        <taxon>Symbiodiniaceae</taxon>
        <taxon>Symbiodinium</taxon>
    </lineage>
</organism>
<dbReference type="AlphaFoldDB" id="A0A812V2I1"/>
<dbReference type="EMBL" id="CAJNIZ010041335">
    <property type="protein sequence ID" value="CAE7613730.1"/>
    <property type="molecule type" value="Genomic_DNA"/>
</dbReference>
<dbReference type="OrthoDB" id="419824at2759"/>
<evidence type="ECO:0000313" key="2">
    <source>
        <dbReference type="EMBL" id="CAE7613730.1"/>
    </source>
</evidence>
<feature type="compositionally biased region" description="Low complexity" evidence="1">
    <location>
        <begin position="70"/>
        <end position="80"/>
    </location>
</feature>
<reference evidence="2" key="1">
    <citation type="submission" date="2021-02" db="EMBL/GenBank/DDBJ databases">
        <authorList>
            <person name="Dougan E. K."/>
            <person name="Rhodes N."/>
            <person name="Thang M."/>
            <person name="Chan C."/>
        </authorList>
    </citation>
    <scope>NUCLEOTIDE SEQUENCE</scope>
</reference>
<keyword evidence="3" id="KW-1185">Reference proteome</keyword>
<protein>
    <submittedName>
        <fullName evidence="2">Uncharacterized protein</fullName>
    </submittedName>
</protein>
<comment type="caution">
    <text evidence="2">The sequence shown here is derived from an EMBL/GenBank/DDBJ whole genome shotgun (WGS) entry which is preliminary data.</text>
</comment>
<evidence type="ECO:0000256" key="1">
    <source>
        <dbReference type="SAM" id="MobiDB-lite"/>
    </source>
</evidence>